<evidence type="ECO:0000256" key="1">
    <source>
        <dbReference type="ARBA" id="ARBA00022676"/>
    </source>
</evidence>
<evidence type="ECO:0000313" key="3">
    <source>
        <dbReference type="EMBL" id="MCJ2180439.1"/>
    </source>
</evidence>
<gene>
    <name evidence="3" type="ORF">MTR64_17845</name>
</gene>
<dbReference type="Proteomes" id="UP001162880">
    <property type="component" value="Unassembled WGS sequence"/>
</dbReference>
<dbReference type="CDD" id="cd06533">
    <property type="entry name" value="Glyco_transf_WecG_TagA"/>
    <property type="match status" value="1"/>
</dbReference>
<dbReference type="EMBL" id="JALHLE010000033">
    <property type="protein sequence ID" value="MCJ2180439.1"/>
    <property type="molecule type" value="Genomic_DNA"/>
</dbReference>
<keyword evidence="1" id="KW-0328">Glycosyltransferase</keyword>
<reference evidence="3" key="1">
    <citation type="submission" date="2022-03" db="EMBL/GenBank/DDBJ databases">
        <title>Identification of a novel bacterium isolated from mangrove sediments.</title>
        <authorList>
            <person name="Pan X."/>
        </authorList>
    </citation>
    <scope>NUCLEOTIDE SEQUENCE</scope>
    <source>
        <strain evidence="3">B2580</strain>
    </source>
</reference>
<name>A0ABT0B5X1_9SPHN</name>
<dbReference type="PANTHER" id="PTHR34136">
    <property type="match status" value="1"/>
</dbReference>
<proteinExistence type="predicted"/>
<dbReference type="InterPro" id="IPR004629">
    <property type="entry name" value="WecG_TagA_CpsF"/>
</dbReference>
<keyword evidence="4" id="KW-1185">Reference proteome</keyword>
<keyword evidence="2" id="KW-0808">Transferase</keyword>
<organism evidence="3 4">
    <name type="scientific">Novosphingobium album</name>
    <name type="common">ex Hu et al. 2023</name>
    <dbReference type="NCBI Taxonomy" id="2930093"/>
    <lineage>
        <taxon>Bacteria</taxon>
        <taxon>Pseudomonadati</taxon>
        <taxon>Pseudomonadota</taxon>
        <taxon>Alphaproteobacteria</taxon>
        <taxon>Sphingomonadales</taxon>
        <taxon>Sphingomonadaceae</taxon>
        <taxon>Novosphingobium</taxon>
    </lineage>
</organism>
<evidence type="ECO:0000256" key="2">
    <source>
        <dbReference type="ARBA" id="ARBA00022679"/>
    </source>
</evidence>
<dbReference type="PANTHER" id="PTHR34136:SF1">
    <property type="entry name" value="UDP-N-ACETYL-D-MANNOSAMINURONIC ACID TRANSFERASE"/>
    <property type="match status" value="1"/>
</dbReference>
<dbReference type="Pfam" id="PF03808">
    <property type="entry name" value="Glyco_tran_WecG"/>
    <property type="match status" value="1"/>
</dbReference>
<dbReference type="RefSeq" id="WP_243995859.1">
    <property type="nucleotide sequence ID" value="NZ_JALHLE010000033.1"/>
</dbReference>
<accession>A0ABT0B5X1</accession>
<comment type="caution">
    <text evidence="3">The sequence shown here is derived from an EMBL/GenBank/DDBJ whole genome shotgun (WGS) entry which is preliminary data.</text>
</comment>
<evidence type="ECO:0000313" key="4">
    <source>
        <dbReference type="Proteomes" id="UP001162880"/>
    </source>
</evidence>
<sequence>MAASDIDATEALRSSPRAIVLTLNAYLMYLCRSDIEVARFAASANIVTCDSRILNGAARLFGQRLPIRTGADMVAELIGEEGAPPLVIIGPEEDLVRKIESPNQLIAIECPYLDSSEALWRLIKRELKIKLRENPLRHENVTYLIAIGPKKQEYVANKIISEMGASRIICCGASIDFLTKKEKRAPRFVQRNGFEWLWRLIQNPKRKWKVVLVYSLKGVFAFVHDILQEKPKKVSPG</sequence>
<protein>
    <submittedName>
        <fullName evidence="3">WecB/TagA/CpsF family glycosyltransferase</fullName>
    </submittedName>
</protein>